<sequence>MRGRIGWSGGLMGFAFGGFFDGILLHQLLQWHHLLSGWYPGQTLVLERWHMAWDGVFHAIHYLVLALGLALLWPLPSAATGRRFAAAFAIGFGAWHVLDAVVNHWALGLHRIREGVDQPLLYDLAFFALGLAAIGLGLLWRERGPRLPPGSLALLALSAGLGAALPARGPSFVALALPGPEAALRLAATAQLAGADAAGDVWVFATPDPAGFRRTALALGAHPAPLPALPGLCLTRL</sequence>
<evidence type="ECO:0000313" key="3">
    <source>
        <dbReference type="Proteomes" id="UP000198925"/>
    </source>
</evidence>
<keyword evidence="1" id="KW-1133">Transmembrane helix</keyword>
<evidence type="ECO:0000256" key="1">
    <source>
        <dbReference type="SAM" id="Phobius"/>
    </source>
</evidence>
<dbReference type="InterPro" id="IPR018719">
    <property type="entry name" value="DUF2243_membrane"/>
</dbReference>
<proteinExistence type="predicted"/>
<evidence type="ECO:0000313" key="2">
    <source>
        <dbReference type="EMBL" id="SDE04698.1"/>
    </source>
</evidence>
<feature type="transmembrane region" description="Helical" evidence="1">
    <location>
        <begin position="119"/>
        <end position="140"/>
    </location>
</feature>
<protein>
    <submittedName>
        <fullName evidence="2">Uncharacterized membrane protein</fullName>
    </submittedName>
</protein>
<reference evidence="2 3" key="1">
    <citation type="submission" date="2016-10" db="EMBL/GenBank/DDBJ databases">
        <authorList>
            <person name="de Groot N.N."/>
        </authorList>
    </citation>
    <scope>NUCLEOTIDE SEQUENCE [LARGE SCALE GENOMIC DNA]</scope>
    <source>
        <strain evidence="2 3">CPCC 100156</strain>
    </source>
</reference>
<feature type="transmembrane region" description="Helical" evidence="1">
    <location>
        <begin position="49"/>
        <end position="72"/>
    </location>
</feature>
<dbReference type="Pfam" id="PF10002">
    <property type="entry name" value="DUF2243"/>
    <property type="match status" value="1"/>
</dbReference>
<dbReference type="AlphaFoldDB" id="A0A1G6ZPU0"/>
<keyword evidence="1" id="KW-0812">Transmembrane</keyword>
<organism evidence="2 3">
    <name type="scientific">Belnapia rosea</name>
    <dbReference type="NCBI Taxonomy" id="938405"/>
    <lineage>
        <taxon>Bacteria</taxon>
        <taxon>Pseudomonadati</taxon>
        <taxon>Pseudomonadota</taxon>
        <taxon>Alphaproteobacteria</taxon>
        <taxon>Acetobacterales</taxon>
        <taxon>Roseomonadaceae</taxon>
        <taxon>Belnapia</taxon>
    </lineage>
</organism>
<dbReference type="RefSeq" id="WP_090664583.1">
    <property type="nucleotide sequence ID" value="NZ_FMZX01000017.1"/>
</dbReference>
<feature type="transmembrane region" description="Helical" evidence="1">
    <location>
        <begin position="7"/>
        <end position="29"/>
    </location>
</feature>
<feature type="transmembrane region" description="Helical" evidence="1">
    <location>
        <begin position="84"/>
        <end position="107"/>
    </location>
</feature>
<dbReference type="Proteomes" id="UP000198925">
    <property type="component" value="Unassembled WGS sequence"/>
</dbReference>
<gene>
    <name evidence="2" type="ORF">SAMN04487779_101751</name>
</gene>
<accession>A0A1G6ZPU0</accession>
<name>A0A1G6ZPU0_9PROT</name>
<dbReference type="STRING" id="938405.SAMN02927895_04862"/>
<feature type="transmembrane region" description="Helical" evidence="1">
    <location>
        <begin position="152"/>
        <end position="177"/>
    </location>
</feature>
<keyword evidence="1" id="KW-0472">Membrane</keyword>
<dbReference type="EMBL" id="FMZX01000017">
    <property type="protein sequence ID" value="SDE04698.1"/>
    <property type="molecule type" value="Genomic_DNA"/>
</dbReference>
<keyword evidence="3" id="KW-1185">Reference proteome</keyword>